<dbReference type="OrthoDB" id="1467785at2"/>
<keyword evidence="1" id="KW-0812">Transmembrane</keyword>
<evidence type="ECO:0000256" key="1">
    <source>
        <dbReference type="SAM" id="Phobius"/>
    </source>
</evidence>
<proteinExistence type="predicted"/>
<keyword evidence="1" id="KW-0472">Membrane</keyword>
<dbReference type="Proteomes" id="UP000249239">
    <property type="component" value="Unassembled WGS sequence"/>
</dbReference>
<evidence type="ECO:0000313" key="2">
    <source>
        <dbReference type="EMBL" id="PZX12402.1"/>
    </source>
</evidence>
<protein>
    <submittedName>
        <fullName evidence="2">Uncharacterized protein</fullName>
    </submittedName>
</protein>
<dbReference type="AlphaFoldDB" id="A0A2W7NM66"/>
<organism evidence="2 3">
    <name type="scientific">Breznakibacter xylanolyticus</name>
    <dbReference type="NCBI Taxonomy" id="990"/>
    <lineage>
        <taxon>Bacteria</taxon>
        <taxon>Pseudomonadati</taxon>
        <taxon>Bacteroidota</taxon>
        <taxon>Bacteroidia</taxon>
        <taxon>Marinilabiliales</taxon>
        <taxon>Marinilabiliaceae</taxon>
        <taxon>Breznakibacter</taxon>
    </lineage>
</organism>
<sequence length="173" mass="20226">MIELQRKSQGNKFSMFLLLIGGAVMFVENLYARLGGLLVIVLGLISIYARSGTQIDMDKRLWRKYVKLAWFYFGTWTPLPQVDYVAIIRMRLSQLKFKPSQAGFTQEDGGYQHNYNINLIFKDSALRYLTIYTGELDDTLEKSRQMALTFQTKLYDCSTSRKHWIELDELKKK</sequence>
<reference evidence="2 3" key="1">
    <citation type="submission" date="2018-06" db="EMBL/GenBank/DDBJ databases">
        <title>Genomic Encyclopedia of Archaeal and Bacterial Type Strains, Phase II (KMG-II): from individual species to whole genera.</title>
        <authorList>
            <person name="Goeker M."/>
        </authorList>
    </citation>
    <scope>NUCLEOTIDE SEQUENCE [LARGE SCALE GENOMIC DNA]</scope>
    <source>
        <strain evidence="2 3">DSM 6779</strain>
    </source>
</reference>
<feature type="transmembrane region" description="Helical" evidence="1">
    <location>
        <begin position="69"/>
        <end position="88"/>
    </location>
</feature>
<comment type="caution">
    <text evidence="2">The sequence shown here is derived from an EMBL/GenBank/DDBJ whole genome shotgun (WGS) entry which is preliminary data.</text>
</comment>
<keyword evidence="3" id="KW-1185">Reference proteome</keyword>
<accession>A0A2W7NM66</accession>
<dbReference type="RefSeq" id="WP_146260752.1">
    <property type="nucleotide sequence ID" value="NZ_QKZK01000031.1"/>
</dbReference>
<gene>
    <name evidence="2" type="ORF">LX69_02871</name>
</gene>
<evidence type="ECO:0000313" key="3">
    <source>
        <dbReference type="Proteomes" id="UP000249239"/>
    </source>
</evidence>
<name>A0A2W7NM66_9BACT</name>
<feature type="transmembrane region" description="Helical" evidence="1">
    <location>
        <begin position="16"/>
        <end position="49"/>
    </location>
</feature>
<keyword evidence="1" id="KW-1133">Transmembrane helix</keyword>
<dbReference type="EMBL" id="QKZK01000031">
    <property type="protein sequence ID" value="PZX12402.1"/>
    <property type="molecule type" value="Genomic_DNA"/>
</dbReference>